<comment type="caution">
    <text evidence="3">The sequence shown here is derived from an EMBL/GenBank/DDBJ whole genome shotgun (WGS) entry which is preliminary data.</text>
</comment>
<feature type="region of interest" description="Disordered" evidence="1">
    <location>
        <begin position="60"/>
        <end position="86"/>
    </location>
</feature>
<evidence type="ECO:0000259" key="2">
    <source>
        <dbReference type="PROSITE" id="PS51782"/>
    </source>
</evidence>
<dbReference type="CDD" id="cd00118">
    <property type="entry name" value="LysM"/>
    <property type="match status" value="1"/>
</dbReference>
<organism evidence="3 4">
    <name type="scientific">Siminovitchia terrae</name>
    <name type="common">Bacillus terrae</name>
    <dbReference type="NCBI Taxonomy" id="1914933"/>
    <lineage>
        <taxon>Bacteria</taxon>
        <taxon>Bacillati</taxon>
        <taxon>Bacillota</taxon>
        <taxon>Bacilli</taxon>
        <taxon>Bacillales</taxon>
        <taxon>Bacillaceae</taxon>
        <taxon>Siminovitchia</taxon>
    </lineage>
</organism>
<dbReference type="NCBIfam" id="TIGR02899">
    <property type="entry name" value="spore_safA"/>
    <property type="match status" value="1"/>
</dbReference>
<feature type="domain" description="LysM" evidence="2">
    <location>
        <begin position="9"/>
        <end position="54"/>
    </location>
</feature>
<dbReference type="GO" id="GO:0008932">
    <property type="term" value="F:lytic endotransglycosylase activity"/>
    <property type="evidence" value="ECO:0007669"/>
    <property type="project" value="TreeGrafter"/>
</dbReference>
<name>A0A429X7B8_SIMTE</name>
<evidence type="ECO:0000313" key="4">
    <source>
        <dbReference type="Proteomes" id="UP000287296"/>
    </source>
</evidence>
<dbReference type="InterPro" id="IPR036779">
    <property type="entry name" value="LysM_dom_sf"/>
</dbReference>
<feature type="region of interest" description="Disordered" evidence="1">
    <location>
        <begin position="310"/>
        <end position="329"/>
    </location>
</feature>
<accession>A0A429X7B8</accession>
<dbReference type="AlphaFoldDB" id="A0A429X7B8"/>
<dbReference type="PROSITE" id="PS51782">
    <property type="entry name" value="LYSM"/>
    <property type="match status" value="1"/>
</dbReference>
<dbReference type="Pfam" id="PF01476">
    <property type="entry name" value="LysM"/>
    <property type="match status" value="1"/>
</dbReference>
<sequence length="329" mass="37376">MPEEGKQVKIHIVQKGDTLWKIAQKYGVNFEELKKMNAQLSNPDMIMPGMKIKVPAGGTHVKKEKPHVSHGGHKEMPKEHHHPPKVHKEVKKEIIKKEVPQKIYQPVMPQPLPEIDVSNYYMMNMNQMQAQVQQQPPPKEVEVVKEVPQVEVMPIQGGCPPVYPQYYCPPPVMPVCDPCYPYPMMPQVQGMMAYPQMPMGGYMQQMPMYTQMPAVMPAAEYGVMPQHWGDESSSSSSMEMYHHHHGHHHGHHHHHDHHHMGEEVNDPPPYSAMPMQGWSQPSGGYPMMPVQQGQPMGMPYGTMPFGQQPMPGAGGPYPMMPRVDEEEDD</sequence>
<feature type="compositionally biased region" description="Basic residues" evidence="1">
    <location>
        <begin position="242"/>
        <end position="258"/>
    </location>
</feature>
<dbReference type="SMART" id="SM00257">
    <property type="entry name" value="LysM"/>
    <property type="match status" value="1"/>
</dbReference>
<protein>
    <submittedName>
        <fullName evidence="3">SafA/ExsA family spore coat assembly protein</fullName>
    </submittedName>
</protein>
<dbReference type="InterPro" id="IPR018392">
    <property type="entry name" value="LysM"/>
</dbReference>
<gene>
    <name evidence="3" type="primary">safA</name>
    <name evidence="3" type="ORF">D5F11_013125</name>
</gene>
<dbReference type="OrthoDB" id="2033517at2"/>
<feature type="compositionally biased region" description="Low complexity" evidence="1">
    <location>
        <begin position="310"/>
        <end position="321"/>
    </location>
</feature>
<dbReference type="PANTHER" id="PTHR33734:SF34">
    <property type="entry name" value="SPOIVD-ASSOCIATED FACTOR A"/>
    <property type="match status" value="1"/>
</dbReference>
<evidence type="ECO:0000313" key="3">
    <source>
        <dbReference type="EMBL" id="RST59294.1"/>
    </source>
</evidence>
<feature type="region of interest" description="Disordered" evidence="1">
    <location>
        <begin position="229"/>
        <end position="273"/>
    </location>
</feature>
<evidence type="ECO:0000256" key="1">
    <source>
        <dbReference type="SAM" id="MobiDB-lite"/>
    </source>
</evidence>
<proteinExistence type="predicted"/>
<reference evidence="3 4" key="1">
    <citation type="submission" date="2018-12" db="EMBL/GenBank/DDBJ databases">
        <authorList>
            <person name="Sun L."/>
            <person name="Chen Z."/>
        </authorList>
    </citation>
    <scope>NUCLEOTIDE SEQUENCE [LARGE SCALE GENOMIC DNA]</scope>
    <source>
        <strain evidence="3 4">LMG 29736</strain>
    </source>
</reference>
<dbReference type="PANTHER" id="PTHR33734">
    <property type="entry name" value="LYSM DOMAIN-CONTAINING GPI-ANCHORED PROTEIN 2"/>
    <property type="match status" value="1"/>
</dbReference>
<feature type="compositionally biased region" description="Basic residues" evidence="1">
    <location>
        <begin position="60"/>
        <end position="71"/>
    </location>
</feature>
<dbReference type="SUPFAM" id="SSF54106">
    <property type="entry name" value="LysM domain"/>
    <property type="match status" value="1"/>
</dbReference>
<dbReference type="Proteomes" id="UP000287296">
    <property type="component" value="Unassembled WGS sequence"/>
</dbReference>
<dbReference type="Gene3D" id="3.10.350.10">
    <property type="entry name" value="LysM domain"/>
    <property type="match status" value="1"/>
</dbReference>
<dbReference type="InterPro" id="IPR014248">
    <property type="entry name" value="Spore_coat_assembly_SafA"/>
</dbReference>
<dbReference type="EMBL" id="QYTW02000012">
    <property type="protein sequence ID" value="RST59294.1"/>
    <property type="molecule type" value="Genomic_DNA"/>
</dbReference>